<evidence type="ECO:0000313" key="3">
    <source>
        <dbReference type="Proteomes" id="UP000178526"/>
    </source>
</evidence>
<accession>A0A1F7R9P0</accession>
<protein>
    <submittedName>
        <fullName evidence="2">Sodium:proton antiporter</fullName>
    </submittedName>
</protein>
<keyword evidence="1" id="KW-0472">Membrane</keyword>
<sequence>MGDAAVINPVMILPFALLLLSIATIPLINKEWWDKNYPVPSFGFGAIAVVYYIFFLNNITRMFHTGLEYISFITLIGSLFVVAGGIHINIKGQSTPHANVIMLLVGAIVSNFLGTTGASMLLIRPYLKVNKYRLTGYHVVFFIFIVSNIGGLLTPIGDPPLFLGYLKGVPFFWVISKVWHIWALTVVLVLTVFYFVDYHYYKKVREKTREEVEEKGEKTHVLGLQNIFFLFVILAAVFINKPPLLREVIMAASAIGSYLTTKKEIHERNHFNFIPIKEVAILFAGIFATMVPCLDWLQLNADKLGIRTPGQFYWSTGILSSILDNAPTYLNFLSASFGLHHLQLDSHVHMEIFLKEHWEYLQAISVGAVFFGANTYIGNGPNFMVKSISEQAGAHCPSFFGYIIKYSLPILAPIFTVVWFLFFRN</sequence>
<feature type="transmembrane region" description="Helical" evidence="1">
    <location>
        <begin position="135"/>
        <end position="156"/>
    </location>
</feature>
<evidence type="ECO:0000313" key="2">
    <source>
        <dbReference type="EMBL" id="OGL38279.1"/>
    </source>
</evidence>
<dbReference type="Pfam" id="PF16980">
    <property type="entry name" value="CitMHS_2"/>
    <property type="match status" value="1"/>
</dbReference>
<dbReference type="InterPro" id="IPR031566">
    <property type="entry name" value="CitMHS_2"/>
</dbReference>
<feature type="transmembrane region" description="Helical" evidence="1">
    <location>
        <begin position="69"/>
        <end position="88"/>
    </location>
</feature>
<proteinExistence type="predicted"/>
<reference evidence="2 3" key="1">
    <citation type="journal article" date="2016" name="Nat. Commun.">
        <title>Thousands of microbial genomes shed light on interconnected biogeochemical processes in an aquifer system.</title>
        <authorList>
            <person name="Anantharaman K."/>
            <person name="Brown C.T."/>
            <person name="Hug L.A."/>
            <person name="Sharon I."/>
            <person name="Castelle C.J."/>
            <person name="Probst A.J."/>
            <person name="Thomas B.C."/>
            <person name="Singh A."/>
            <person name="Wilkins M.J."/>
            <person name="Karaoz U."/>
            <person name="Brodie E.L."/>
            <person name="Williams K.H."/>
            <person name="Hubbard S.S."/>
            <person name="Banfield J.F."/>
        </authorList>
    </citation>
    <scope>NUCLEOTIDE SEQUENCE [LARGE SCALE GENOMIC DNA]</scope>
</reference>
<dbReference type="EMBL" id="MGDB01000152">
    <property type="protein sequence ID" value="OGL38279.1"/>
    <property type="molecule type" value="Genomic_DNA"/>
</dbReference>
<feature type="transmembrane region" description="Helical" evidence="1">
    <location>
        <begin position="7"/>
        <end position="28"/>
    </location>
</feature>
<feature type="transmembrane region" description="Helical" evidence="1">
    <location>
        <begin position="360"/>
        <end position="379"/>
    </location>
</feature>
<keyword evidence="1" id="KW-1133">Transmembrane helix</keyword>
<evidence type="ECO:0000256" key="1">
    <source>
        <dbReference type="SAM" id="Phobius"/>
    </source>
</evidence>
<keyword evidence="1" id="KW-0812">Transmembrane</keyword>
<dbReference type="AlphaFoldDB" id="A0A1F7R9P0"/>
<feature type="transmembrane region" description="Helical" evidence="1">
    <location>
        <begin position="179"/>
        <end position="200"/>
    </location>
</feature>
<feature type="transmembrane region" description="Helical" evidence="1">
    <location>
        <begin position="279"/>
        <end position="297"/>
    </location>
</feature>
<feature type="transmembrane region" description="Helical" evidence="1">
    <location>
        <begin position="100"/>
        <end position="123"/>
    </location>
</feature>
<feature type="transmembrane region" description="Helical" evidence="1">
    <location>
        <begin position="40"/>
        <end position="57"/>
    </location>
</feature>
<dbReference type="Proteomes" id="UP000178526">
    <property type="component" value="Unassembled WGS sequence"/>
</dbReference>
<comment type="caution">
    <text evidence="2">The sequence shown here is derived from an EMBL/GenBank/DDBJ whole genome shotgun (WGS) entry which is preliminary data.</text>
</comment>
<feature type="transmembrane region" description="Helical" evidence="1">
    <location>
        <begin position="221"/>
        <end position="239"/>
    </location>
</feature>
<name>A0A1F7R9P0_9BACT</name>
<gene>
    <name evidence="2" type="ORF">A2042_09075</name>
</gene>
<organism evidence="2 3">
    <name type="scientific">Candidatus Schekmanbacteria bacterium GWA2_38_11</name>
    <dbReference type="NCBI Taxonomy" id="1817876"/>
    <lineage>
        <taxon>Bacteria</taxon>
        <taxon>Candidatus Schekmaniibacteriota</taxon>
    </lineage>
</organism>
<feature type="transmembrane region" description="Helical" evidence="1">
    <location>
        <begin position="399"/>
        <end position="423"/>
    </location>
</feature>